<gene>
    <name evidence="1 4" type="primary">sfsA</name>
    <name evidence="4" type="ORF">J0H12_02385</name>
</gene>
<evidence type="ECO:0000313" key="5">
    <source>
        <dbReference type="Proteomes" id="UP000664414"/>
    </source>
</evidence>
<dbReference type="InterPro" id="IPR040452">
    <property type="entry name" value="SfsA_C"/>
</dbReference>
<dbReference type="Proteomes" id="UP000664414">
    <property type="component" value="Unassembled WGS sequence"/>
</dbReference>
<evidence type="ECO:0000259" key="2">
    <source>
        <dbReference type="Pfam" id="PF03749"/>
    </source>
</evidence>
<dbReference type="AlphaFoldDB" id="A0A8J7TUH3"/>
<dbReference type="PANTHER" id="PTHR30545:SF2">
    <property type="entry name" value="SUGAR FERMENTATION STIMULATION PROTEIN A"/>
    <property type="match status" value="1"/>
</dbReference>
<organism evidence="4 5">
    <name type="scientific">Candidatus Paracaedimonas acanthamoebae</name>
    <dbReference type="NCBI Taxonomy" id="244581"/>
    <lineage>
        <taxon>Bacteria</taxon>
        <taxon>Pseudomonadati</taxon>
        <taxon>Pseudomonadota</taxon>
        <taxon>Alphaproteobacteria</taxon>
        <taxon>Holosporales</taxon>
        <taxon>Caedimonadaceae</taxon>
        <taxon>Candidatus Paracaedimonas</taxon>
    </lineage>
</organism>
<dbReference type="InterPro" id="IPR005224">
    <property type="entry name" value="SfsA"/>
</dbReference>
<dbReference type="GO" id="GO:0003677">
    <property type="term" value="F:DNA binding"/>
    <property type="evidence" value="ECO:0007669"/>
    <property type="project" value="InterPro"/>
</dbReference>
<dbReference type="InterPro" id="IPR041465">
    <property type="entry name" value="SfsA_N"/>
</dbReference>
<evidence type="ECO:0000313" key="4">
    <source>
        <dbReference type="EMBL" id="MBN9412761.1"/>
    </source>
</evidence>
<dbReference type="Gene3D" id="2.40.50.580">
    <property type="match status" value="1"/>
</dbReference>
<feature type="domain" description="SfsA N-terminal OB" evidence="3">
    <location>
        <begin position="13"/>
        <end position="80"/>
    </location>
</feature>
<dbReference type="HAMAP" id="MF_00095">
    <property type="entry name" value="SfsA"/>
    <property type="match status" value="1"/>
</dbReference>
<sequence>MKFSTTLLEGILLKRYKRFLADVRLAGGQEVTAHCPNPGAMLDVASPGLSIWLTSYPPESPRKLKYTWELVKHNDVLIGVNTMHPNNIVEEALKEKKIPEFSSYTTWRREVKYGTNSRIDFILEGPNLPPCYLEVKNVHLKRDDYVQFPDSVTLRGTKHLKELEAMKKQGARAIVLYVVQREDCTRFKPAKIIDPLYAITAYNAMLQGVETLCYNCRVTPEEIILNQPITVEL</sequence>
<evidence type="ECO:0000256" key="1">
    <source>
        <dbReference type="HAMAP-Rule" id="MF_00095"/>
    </source>
</evidence>
<proteinExistence type="inferred from homology"/>
<dbReference type="Pfam" id="PF17746">
    <property type="entry name" value="SfsA_N"/>
    <property type="match status" value="1"/>
</dbReference>
<comment type="similarity">
    <text evidence="1">Belongs to the SfsA family.</text>
</comment>
<dbReference type="CDD" id="cd22359">
    <property type="entry name" value="SfsA-like_bacterial"/>
    <property type="match status" value="1"/>
</dbReference>
<reference evidence="4" key="1">
    <citation type="submission" date="2021-02" db="EMBL/GenBank/DDBJ databases">
        <title>Thiocyanate and organic carbon inputs drive convergent selection for specific autotrophic Afipia and Thiobacillus strains within complex microbiomes.</title>
        <authorList>
            <person name="Huddy R.J."/>
            <person name="Sachdeva R."/>
            <person name="Kadzinga F."/>
            <person name="Kantor R.S."/>
            <person name="Harrison S.T.L."/>
            <person name="Banfield J.F."/>
        </authorList>
    </citation>
    <scope>NUCLEOTIDE SEQUENCE</scope>
    <source>
        <strain evidence="4">SCN18_10_11_15_R4_P_38_20</strain>
    </source>
</reference>
<evidence type="ECO:0000259" key="3">
    <source>
        <dbReference type="Pfam" id="PF17746"/>
    </source>
</evidence>
<accession>A0A8J7TUH3</accession>
<protein>
    <recommendedName>
        <fullName evidence="1">Sugar fermentation stimulation protein homolog</fullName>
    </recommendedName>
</protein>
<name>A0A8J7TUH3_9PROT</name>
<dbReference type="Gene3D" id="3.40.1350.60">
    <property type="match status" value="1"/>
</dbReference>
<dbReference type="EMBL" id="JAFKGL010000012">
    <property type="protein sequence ID" value="MBN9412761.1"/>
    <property type="molecule type" value="Genomic_DNA"/>
</dbReference>
<dbReference type="NCBIfam" id="TIGR00230">
    <property type="entry name" value="sfsA"/>
    <property type="match status" value="1"/>
</dbReference>
<comment type="caution">
    <text evidence="4">The sequence shown here is derived from an EMBL/GenBank/DDBJ whole genome shotgun (WGS) entry which is preliminary data.</text>
</comment>
<dbReference type="PANTHER" id="PTHR30545">
    <property type="entry name" value="SUGAR FERMENTATION STIMULATION PROTEIN A"/>
    <property type="match status" value="1"/>
</dbReference>
<feature type="domain" description="Sugar fermentation stimulation protein C-terminal" evidence="2">
    <location>
        <begin position="84"/>
        <end position="222"/>
    </location>
</feature>
<dbReference type="Pfam" id="PF03749">
    <property type="entry name" value="SfsA"/>
    <property type="match status" value="1"/>
</dbReference>